<dbReference type="PANTHER" id="PTHR34309">
    <property type="entry name" value="SLR1406 PROTEIN"/>
    <property type="match status" value="1"/>
</dbReference>
<evidence type="ECO:0000313" key="1">
    <source>
        <dbReference type="EMBL" id="EEH13227.1"/>
    </source>
</evidence>
<evidence type="ECO:0008006" key="3">
    <source>
        <dbReference type="Google" id="ProtNLM"/>
    </source>
</evidence>
<dbReference type="PANTHER" id="PTHR34309:SF10">
    <property type="entry name" value="SLR1406 PROTEIN"/>
    <property type="match status" value="1"/>
</dbReference>
<dbReference type="InterPro" id="IPR038084">
    <property type="entry name" value="PduO/GlcC-like_sf"/>
</dbReference>
<dbReference type="SUPFAM" id="SSF143744">
    <property type="entry name" value="GlcG-like"/>
    <property type="match status" value="1"/>
</dbReference>
<dbReference type="EMBL" id="ACJD01000006">
    <property type="protein sequence ID" value="EEH13227.1"/>
    <property type="molecule type" value="Genomic_DNA"/>
</dbReference>
<dbReference type="Pfam" id="PF03928">
    <property type="entry name" value="HbpS-like"/>
    <property type="match status" value="1"/>
</dbReference>
<organism evidence="1 2">
    <name type="scientific">Brucella ceti str. Cudo</name>
    <dbReference type="NCBI Taxonomy" id="595497"/>
    <lineage>
        <taxon>Bacteria</taxon>
        <taxon>Pseudomonadati</taxon>
        <taxon>Pseudomonadota</taxon>
        <taxon>Alphaproteobacteria</taxon>
        <taxon>Hyphomicrobiales</taxon>
        <taxon>Brucellaceae</taxon>
        <taxon>Brucella/Ochrobactrum group</taxon>
        <taxon>Brucella</taxon>
    </lineage>
</organism>
<evidence type="ECO:0000313" key="2">
    <source>
        <dbReference type="Proteomes" id="UP000003678"/>
    </source>
</evidence>
<proteinExistence type="predicted"/>
<dbReference type="Proteomes" id="UP000003678">
    <property type="component" value="Unassembled WGS sequence"/>
</dbReference>
<dbReference type="InterPro" id="IPR052517">
    <property type="entry name" value="GlcG_carb_metab_protein"/>
</dbReference>
<sequence length="145" mass="14708">MNMPSLTLERANAIIAGAFAKAEELKLKPLAVSVLDTGGHVKAFQRQDGASMLRFEIGSGKAYGALAVGTGSRWLNNQAKDRPHFLEGLSGVSGGRVVPVPGGVLIKDADGEILGAVGISGDTSDNDEAAAIAGIEAAGFAFDAG</sequence>
<name>C0G8G3_9HYPH</name>
<gene>
    <name evidence="1" type="ORF">BCETI_6000138</name>
</gene>
<reference evidence="1 2" key="1">
    <citation type="submission" date="2009-03" db="EMBL/GenBank/DDBJ databases">
        <authorList>
            <person name="Setubal J.C."/>
            <person name="Boyle S."/>
            <person name="Crasta O.R."/>
            <person name="Gillespie J.J."/>
            <person name="Kenyon R.W."/>
            <person name="Lu J."/>
            <person name="Mane S."/>
            <person name="Nagrani S."/>
            <person name="Shallom J.M."/>
            <person name="Shallom S."/>
            <person name="Shukla M."/>
            <person name="Snyder E.E."/>
            <person name="Sobral B.W."/>
            <person name="Wattam A.R."/>
            <person name="Will R."/>
            <person name="Williams K."/>
            <person name="Yoo H."/>
            <person name="Bruce D.H."/>
            <person name="Detter C."/>
            <person name="Munk C."/>
            <person name="Brettin T.S."/>
            <person name="Ficht T."/>
        </authorList>
    </citation>
    <scope>NUCLEOTIDE SEQUENCE [LARGE SCALE GENOMIC DNA]</scope>
    <source>
        <strain evidence="1 2">Cudo</strain>
    </source>
</reference>
<accession>C0G8G3</accession>
<dbReference type="InterPro" id="IPR005624">
    <property type="entry name" value="PduO/GlcC-like"/>
</dbReference>
<dbReference type="Gene3D" id="3.30.450.150">
    <property type="entry name" value="Haem-degrading domain"/>
    <property type="match status" value="1"/>
</dbReference>
<comment type="caution">
    <text evidence="1">The sequence shown here is derived from an EMBL/GenBank/DDBJ whole genome shotgun (WGS) entry which is preliminary data.</text>
</comment>
<dbReference type="AlphaFoldDB" id="C0G8G3"/>
<protein>
    <recommendedName>
        <fullName evidence="3">GlcG protein</fullName>
    </recommendedName>
</protein>